<evidence type="ECO:0000313" key="2">
    <source>
        <dbReference type="Proteomes" id="UP000588068"/>
    </source>
</evidence>
<sequence length="50" mass="5224">MRKLAALIVVLGLAGWSLSDGEVLATLAERLDLDGGPNCMARAEPLCPLC</sequence>
<protein>
    <submittedName>
        <fullName evidence="1">Uncharacterized protein</fullName>
    </submittedName>
</protein>
<name>A0A841HUF4_9GAMM</name>
<dbReference type="AlphaFoldDB" id="A0A841HUF4"/>
<keyword evidence="2" id="KW-1185">Reference proteome</keyword>
<dbReference type="EMBL" id="JACHHZ010000006">
    <property type="protein sequence ID" value="MBB6095899.1"/>
    <property type="molecule type" value="Genomic_DNA"/>
</dbReference>
<evidence type="ECO:0000313" key="1">
    <source>
        <dbReference type="EMBL" id="MBB6095899.1"/>
    </source>
</evidence>
<dbReference type="RefSeq" id="WP_184335286.1">
    <property type="nucleotide sequence ID" value="NZ_JACHHZ010000006.1"/>
</dbReference>
<proteinExistence type="predicted"/>
<comment type="caution">
    <text evidence="1">The sequence shown here is derived from an EMBL/GenBank/DDBJ whole genome shotgun (WGS) entry which is preliminary data.</text>
</comment>
<gene>
    <name evidence="1" type="ORF">HNQ60_004790</name>
</gene>
<organism evidence="1 2">
    <name type="scientific">Povalibacter uvarum</name>
    <dbReference type="NCBI Taxonomy" id="732238"/>
    <lineage>
        <taxon>Bacteria</taxon>
        <taxon>Pseudomonadati</taxon>
        <taxon>Pseudomonadota</taxon>
        <taxon>Gammaproteobacteria</taxon>
        <taxon>Steroidobacterales</taxon>
        <taxon>Steroidobacteraceae</taxon>
        <taxon>Povalibacter</taxon>
    </lineage>
</organism>
<reference evidence="1 2" key="1">
    <citation type="submission" date="2020-08" db="EMBL/GenBank/DDBJ databases">
        <title>Genomic Encyclopedia of Type Strains, Phase IV (KMG-IV): sequencing the most valuable type-strain genomes for metagenomic binning, comparative biology and taxonomic classification.</title>
        <authorList>
            <person name="Goeker M."/>
        </authorList>
    </citation>
    <scope>NUCLEOTIDE SEQUENCE [LARGE SCALE GENOMIC DNA]</scope>
    <source>
        <strain evidence="1 2">DSM 26723</strain>
    </source>
</reference>
<dbReference type="Proteomes" id="UP000588068">
    <property type="component" value="Unassembled WGS sequence"/>
</dbReference>
<accession>A0A841HUF4</accession>